<dbReference type="Pfam" id="PF13193">
    <property type="entry name" value="AMP-binding_C"/>
    <property type="match status" value="1"/>
</dbReference>
<keyword evidence="1" id="KW-0596">Phosphopantetheine</keyword>
<dbReference type="EMBL" id="VCLA01000207">
    <property type="protein sequence ID" value="MQT05622.1"/>
    <property type="molecule type" value="Genomic_DNA"/>
</dbReference>
<evidence type="ECO:0000313" key="6">
    <source>
        <dbReference type="Proteomes" id="UP000419138"/>
    </source>
</evidence>
<dbReference type="OrthoDB" id="2472181at2"/>
<proteinExistence type="predicted"/>
<evidence type="ECO:0000259" key="3">
    <source>
        <dbReference type="Pfam" id="PF00501"/>
    </source>
</evidence>
<evidence type="ECO:0000313" key="5">
    <source>
        <dbReference type="EMBL" id="MQT05622.1"/>
    </source>
</evidence>
<dbReference type="Gene3D" id="3.40.50.12780">
    <property type="entry name" value="N-terminal domain of ligase-like"/>
    <property type="match status" value="1"/>
</dbReference>
<dbReference type="PANTHER" id="PTHR45527:SF1">
    <property type="entry name" value="FATTY ACID SYNTHASE"/>
    <property type="match status" value="1"/>
</dbReference>
<feature type="non-terminal residue" evidence="5">
    <location>
        <position position="201"/>
    </location>
</feature>
<sequence length="201" mass="21408">PGLTVRHLYGPTEATLCATVHTVAPGGEAPAVLPIGRPRDNTRVFVLDEFLQPVPAGVNGELYIAGEGLARGYANRPGLTAERFVANPYGGRMYRTGDLARWNQDGELLFAGRADEQVKIRGYRVEPGEIEAVLASHEAVGQVAVIAREDRPGDKRLVAYAGLSAEAVFDATALRDFAAASLPEYMVPAAVVVLDTLPVTV</sequence>
<feature type="domain" description="AMP-dependent synthetase/ligase" evidence="3">
    <location>
        <begin position="5"/>
        <end position="73"/>
    </location>
</feature>
<dbReference type="SUPFAM" id="SSF56801">
    <property type="entry name" value="Acetyl-CoA synthetase-like"/>
    <property type="match status" value="1"/>
</dbReference>
<accession>A0A646KTJ0</accession>
<evidence type="ECO:0000259" key="4">
    <source>
        <dbReference type="Pfam" id="PF13193"/>
    </source>
</evidence>
<organism evidence="5 6">
    <name type="scientific">Streptomyces jumonjinensis</name>
    <dbReference type="NCBI Taxonomy" id="1945"/>
    <lineage>
        <taxon>Bacteria</taxon>
        <taxon>Bacillati</taxon>
        <taxon>Actinomycetota</taxon>
        <taxon>Actinomycetes</taxon>
        <taxon>Kitasatosporales</taxon>
        <taxon>Streptomycetaceae</taxon>
        <taxon>Streptomyces</taxon>
    </lineage>
</organism>
<comment type="caution">
    <text evidence="5">The sequence shown here is derived from an EMBL/GenBank/DDBJ whole genome shotgun (WGS) entry which is preliminary data.</text>
</comment>
<name>A0A646KTJ0_STRJU</name>
<dbReference type="InterPro" id="IPR045851">
    <property type="entry name" value="AMP-bd_C_sf"/>
</dbReference>
<keyword evidence="6" id="KW-1185">Reference proteome</keyword>
<dbReference type="FunFam" id="2.30.38.10:FF:000001">
    <property type="entry name" value="Non-ribosomal peptide synthetase PvdI"/>
    <property type="match status" value="1"/>
</dbReference>
<evidence type="ECO:0000256" key="2">
    <source>
        <dbReference type="ARBA" id="ARBA00022553"/>
    </source>
</evidence>
<dbReference type="Proteomes" id="UP000419138">
    <property type="component" value="Unassembled WGS sequence"/>
</dbReference>
<dbReference type="GO" id="GO:0031177">
    <property type="term" value="F:phosphopantetheine binding"/>
    <property type="evidence" value="ECO:0007669"/>
    <property type="project" value="TreeGrafter"/>
</dbReference>
<dbReference type="InterPro" id="IPR042099">
    <property type="entry name" value="ANL_N_sf"/>
</dbReference>
<dbReference type="GO" id="GO:0043041">
    <property type="term" value="P:amino acid activation for nonribosomal peptide biosynthetic process"/>
    <property type="evidence" value="ECO:0007669"/>
    <property type="project" value="TreeGrafter"/>
</dbReference>
<dbReference type="RefSeq" id="WP_153527233.1">
    <property type="nucleotide sequence ID" value="NZ_VCLA01000207.1"/>
</dbReference>
<feature type="domain" description="AMP-binding enzyme C-terminal" evidence="4">
    <location>
        <begin position="129"/>
        <end position="200"/>
    </location>
</feature>
<dbReference type="GO" id="GO:0044550">
    <property type="term" value="P:secondary metabolite biosynthetic process"/>
    <property type="evidence" value="ECO:0007669"/>
    <property type="project" value="TreeGrafter"/>
</dbReference>
<protein>
    <submittedName>
        <fullName evidence="5">Amino acid adenylation domain-containing protein</fullName>
    </submittedName>
</protein>
<dbReference type="PANTHER" id="PTHR45527">
    <property type="entry name" value="NONRIBOSOMAL PEPTIDE SYNTHETASE"/>
    <property type="match status" value="1"/>
</dbReference>
<dbReference type="InterPro" id="IPR025110">
    <property type="entry name" value="AMP-bd_C"/>
</dbReference>
<keyword evidence="2" id="KW-0597">Phosphoprotein</keyword>
<gene>
    <name evidence="5" type="ORF">FF041_37710</name>
</gene>
<reference evidence="5 6" key="1">
    <citation type="submission" date="2019-05" db="EMBL/GenBank/DDBJ databases">
        <title>Comparative genomics and metabolomics analyses of clavulanic acid producing Streptomyces species provides insight into specialized metabolism and evolution of beta-lactam biosynthetic gene clusters.</title>
        <authorList>
            <person name="Moore M.A."/>
            <person name="Cruz-Morales P."/>
            <person name="Barona Gomez F."/>
            <person name="Kapil T."/>
        </authorList>
    </citation>
    <scope>NUCLEOTIDE SEQUENCE [LARGE SCALE GENOMIC DNA]</scope>
    <source>
        <strain evidence="5 6">NRRL 5741</strain>
    </source>
</reference>
<feature type="non-terminal residue" evidence="5">
    <location>
        <position position="1"/>
    </location>
</feature>
<dbReference type="AlphaFoldDB" id="A0A646KTJ0"/>
<dbReference type="Gene3D" id="3.30.300.30">
    <property type="match status" value="1"/>
</dbReference>
<dbReference type="InterPro" id="IPR000873">
    <property type="entry name" value="AMP-dep_synth/lig_dom"/>
</dbReference>
<dbReference type="Pfam" id="PF00501">
    <property type="entry name" value="AMP-binding"/>
    <property type="match status" value="1"/>
</dbReference>
<evidence type="ECO:0000256" key="1">
    <source>
        <dbReference type="ARBA" id="ARBA00022450"/>
    </source>
</evidence>
<dbReference type="GO" id="GO:0005829">
    <property type="term" value="C:cytosol"/>
    <property type="evidence" value="ECO:0007669"/>
    <property type="project" value="TreeGrafter"/>
</dbReference>